<dbReference type="Proteomes" id="UP000326678">
    <property type="component" value="Chromosome Gxm1"/>
</dbReference>
<reference evidence="2 3" key="1">
    <citation type="submission" date="2019-10" db="EMBL/GenBank/DDBJ databases">
        <title>Genomic and transcriptomic insights into the perfect genentic adaptation of a filamentous nitrogen-fixing cyanobacterium to rice fields.</title>
        <authorList>
            <person name="Chen Z."/>
        </authorList>
    </citation>
    <scope>NUCLEOTIDE SEQUENCE [LARGE SCALE GENOMIC DNA]</scope>
    <source>
        <strain evidence="2">CCNUC1</strain>
    </source>
</reference>
<gene>
    <name evidence="2" type="ORF">GXM_02490</name>
</gene>
<protein>
    <submittedName>
        <fullName evidence="2">Uncharacterized protein</fullName>
    </submittedName>
</protein>
<organism evidence="2 3">
    <name type="scientific">Nostoc sphaeroides CCNUC1</name>
    <dbReference type="NCBI Taxonomy" id="2653204"/>
    <lineage>
        <taxon>Bacteria</taxon>
        <taxon>Bacillati</taxon>
        <taxon>Cyanobacteriota</taxon>
        <taxon>Cyanophyceae</taxon>
        <taxon>Nostocales</taxon>
        <taxon>Nostocaceae</taxon>
        <taxon>Nostoc</taxon>
    </lineage>
</organism>
<evidence type="ECO:0000313" key="2">
    <source>
        <dbReference type="EMBL" id="QFS45015.1"/>
    </source>
</evidence>
<feature type="transmembrane region" description="Helical" evidence="1">
    <location>
        <begin position="15"/>
        <end position="36"/>
    </location>
</feature>
<dbReference type="KEGG" id="nsh:GXM_02490"/>
<keyword evidence="3" id="KW-1185">Reference proteome</keyword>
<dbReference type="EMBL" id="CP045226">
    <property type="protein sequence ID" value="QFS45015.1"/>
    <property type="molecule type" value="Genomic_DNA"/>
</dbReference>
<name>A0A5P8VX74_9NOSO</name>
<dbReference type="AlphaFoldDB" id="A0A5P8VX74"/>
<sequence>MAGFPKTQRIFHSIWLTRIIAISSLAMSLVVCLIAYKA</sequence>
<accession>A0A5P8VX74</accession>
<keyword evidence="1" id="KW-0472">Membrane</keyword>
<proteinExistence type="predicted"/>
<evidence type="ECO:0000256" key="1">
    <source>
        <dbReference type="SAM" id="Phobius"/>
    </source>
</evidence>
<keyword evidence="1" id="KW-1133">Transmembrane helix</keyword>
<keyword evidence="1" id="KW-0812">Transmembrane</keyword>
<evidence type="ECO:0000313" key="3">
    <source>
        <dbReference type="Proteomes" id="UP000326678"/>
    </source>
</evidence>